<evidence type="ECO:0000259" key="2">
    <source>
        <dbReference type="Pfam" id="PF25418"/>
    </source>
</evidence>
<accession>A0A978UG12</accession>
<dbReference type="PANTHER" id="PTHR31595">
    <property type="entry name" value="LONG-CHAIN-ALCOHOL O-FATTY-ACYLTRANSFERASE 3-RELATED"/>
    <property type="match status" value="1"/>
</dbReference>
<dbReference type="Pfam" id="PF25418">
    <property type="entry name" value="DUF7890"/>
    <property type="match status" value="1"/>
</dbReference>
<evidence type="ECO:0000313" key="4">
    <source>
        <dbReference type="Proteomes" id="UP000813462"/>
    </source>
</evidence>
<dbReference type="EMBL" id="JAEACU010000011">
    <property type="protein sequence ID" value="KAH7513743.1"/>
    <property type="molecule type" value="Genomic_DNA"/>
</dbReference>
<evidence type="ECO:0000313" key="3">
    <source>
        <dbReference type="EMBL" id="KAH7513743.1"/>
    </source>
</evidence>
<dbReference type="GO" id="GO:0008374">
    <property type="term" value="F:O-acyltransferase activity"/>
    <property type="evidence" value="ECO:0007669"/>
    <property type="project" value="InterPro"/>
</dbReference>
<keyword evidence="1" id="KW-0812">Transmembrane</keyword>
<organism evidence="3 4">
    <name type="scientific">Ziziphus jujuba var. spinosa</name>
    <dbReference type="NCBI Taxonomy" id="714518"/>
    <lineage>
        <taxon>Eukaryota</taxon>
        <taxon>Viridiplantae</taxon>
        <taxon>Streptophyta</taxon>
        <taxon>Embryophyta</taxon>
        <taxon>Tracheophyta</taxon>
        <taxon>Spermatophyta</taxon>
        <taxon>Magnoliopsida</taxon>
        <taxon>eudicotyledons</taxon>
        <taxon>Gunneridae</taxon>
        <taxon>Pentapetalae</taxon>
        <taxon>rosids</taxon>
        <taxon>fabids</taxon>
        <taxon>Rosales</taxon>
        <taxon>Rhamnaceae</taxon>
        <taxon>Paliureae</taxon>
        <taxon>Ziziphus</taxon>
    </lineage>
</organism>
<dbReference type="InterPro" id="IPR057212">
    <property type="entry name" value="DUF7890"/>
</dbReference>
<sequence>MVSNILRLRVYKPSLKLSVHVTDRKWASLLAIMVTFIVSEIIHEIMFYYLAHVKPMWEVIWFSVLHRVVEHWICHGYGFLAFLSTFSSITLMLQHIMNPAEEKQGIRIKVVMTKEEATLLQSKCKDGSSLEFKDLACLLKLKIS</sequence>
<proteinExistence type="predicted"/>
<feature type="transmembrane region" description="Helical" evidence="1">
    <location>
        <begin position="26"/>
        <end position="49"/>
    </location>
</feature>
<dbReference type="GO" id="GO:0006629">
    <property type="term" value="P:lipid metabolic process"/>
    <property type="evidence" value="ECO:0007669"/>
    <property type="project" value="InterPro"/>
</dbReference>
<comment type="caution">
    <text evidence="3">The sequence shown here is derived from an EMBL/GenBank/DDBJ whole genome shotgun (WGS) entry which is preliminary data.</text>
</comment>
<feature type="domain" description="DUF7890" evidence="2">
    <location>
        <begin position="105"/>
        <end position="139"/>
    </location>
</feature>
<protein>
    <recommendedName>
        <fullName evidence="2">DUF7890 domain-containing protein</fullName>
    </recommendedName>
</protein>
<keyword evidence="1" id="KW-0472">Membrane</keyword>
<reference evidence="3" key="1">
    <citation type="journal article" date="2021" name="Front. Plant Sci.">
        <title>Chromosome-Scale Genome Assembly for Chinese Sour Jujube and Insights Into Its Genome Evolution and Domestication Signature.</title>
        <authorList>
            <person name="Shen L.-Y."/>
            <person name="Luo H."/>
            <person name="Wang X.-L."/>
            <person name="Wang X.-M."/>
            <person name="Qiu X.-J."/>
            <person name="Liu H."/>
            <person name="Zhou S.-S."/>
            <person name="Jia K.-H."/>
            <person name="Nie S."/>
            <person name="Bao Y.-T."/>
            <person name="Zhang R.-G."/>
            <person name="Yun Q.-Z."/>
            <person name="Chai Y.-H."/>
            <person name="Lu J.-Y."/>
            <person name="Li Y."/>
            <person name="Zhao S.-W."/>
            <person name="Mao J.-F."/>
            <person name="Jia S.-G."/>
            <person name="Mao Y.-M."/>
        </authorList>
    </citation>
    <scope>NUCLEOTIDE SEQUENCE</scope>
    <source>
        <strain evidence="3">AT0</strain>
        <tissue evidence="3">Leaf</tissue>
    </source>
</reference>
<dbReference type="PANTHER" id="PTHR31595:SF77">
    <property type="entry name" value="ACYL-COA--STEROL O-ACYLTRANSFERASE 1-LIKE"/>
    <property type="match status" value="1"/>
</dbReference>
<feature type="transmembrane region" description="Helical" evidence="1">
    <location>
        <begin position="69"/>
        <end position="93"/>
    </location>
</feature>
<dbReference type="AlphaFoldDB" id="A0A978UG12"/>
<gene>
    <name evidence="3" type="ORF">FEM48_Zijuj11G0013800</name>
</gene>
<dbReference type="InterPro" id="IPR044851">
    <property type="entry name" value="Wax_synthase"/>
</dbReference>
<keyword evidence="1" id="KW-1133">Transmembrane helix</keyword>
<dbReference type="Proteomes" id="UP000813462">
    <property type="component" value="Unassembled WGS sequence"/>
</dbReference>
<name>A0A978UG12_ZIZJJ</name>
<evidence type="ECO:0000256" key="1">
    <source>
        <dbReference type="SAM" id="Phobius"/>
    </source>
</evidence>